<comment type="caution">
    <text evidence="2">The sequence shown here is derived from an EMBL/GenBank/DDBJ whole genome shotgun (WGS) entry which is preliminary data.</text>
</comment>
<keyword evidence="1" id="KW-0472">Membrane</keyword>
<accession>A0AAD7JRW4</accession>
<protein>
    <submittedName>
        <fullName evidence="2">Uncharacterized protein</fullName>
    </submittedName>
</protein>
<dbReference type="AlphaFoldDB" id="A0AAD7JRW4"/>
<keyword evidence="3" id="KW-1185">Reference proteome</keyword>
<name>A0AAD7JRW4_9AGAR</name>
<gene>
    <name evidence="2" type="ORF">B0H16DRAFT_1882045</name>
</gene>
<feature type="transmembrane region" description="Helical" evidence="1">
    <location>
        <begin position="43"/>
        <end position="63"/>
    </location>
</feature>
<proteinExistence type="predicted"/>
<sequence length="105" mass="11625">MPNINDPFFQCPHPACRRALQLRLCQSGAEMTVISYCVLDHPAIINVGGPLAVIFPLAVDLFFLAPVPDVILWLVPCFDLLFLVFLVAPVPYYHMPYPPTGPGTM</sequence>
<evidence type="ECO:0000313" key="3">
    <source>
        <dbReference type="Proteomes" id="UP001215598"/>
    </source>
</evidence>
<organism evidence="2 3">
    <name type="scientific">Mycena metata</name>
    <dbReference type="NCBI Taxonomy" id="1033252"/>
    <lineage>
        <taxon>Eukaryota</taxon>
        <taxon>Fungi</taxon>
        <taxon>Dikarya</taxon>
        <taxon>Basidiomycota</taxon>
        <taxon>Agaricomycotina</taxon>
        <taxon>Agaricomycetes</taxon>
        <taxon>Agaricomycetidae</taxon>
        <taxon>Agaricales</taxon>
        <taxon>Marasmiineae</taxon>
        <taxon>Mycenaceae</taxon>
        <taxon>Mycena</taxon>
    </lineage>
</organism>
<dbReference type="Proteomes" id="UP001215598">
    <property type="component" value="Unassembled WGS sequence"/>
</dbReference>
<reference evidence="2" key="1">
    <citation type="submission" date="2023-03" db="EMBL/GenBank/DDBJ databases">
        <title>Massive genome expansion in bonnet fungi (Mycena s.s.) driven by repeated elements and novel gene families across ecological guilds.</title>
        <authorList>
            <consortium name="Lawrence Berkeley National Laboratory"/>
            <person name="Harder C.B."/>
            <person name="Miyauchi S."/>
            <person name="Viragh M."/>
            <person name="Kuo A."/>
            <person name="Thoen E."/>
            <person name="Andreopoulos B."/>
            <person name="Lu D."/>
            <person name="Skrede I."/>
            <person name="Drula E."/>
            <person name="Henrissat B."/>
            <person name="Morin E."/>
            <person name="Kohler A."/>
            <person name="Barry K."/>
            <person name="LaButti K."/>
            <person name="Morin E."/>
            <person name="Salamov A."/>
            <person name="Lipzen A."/>
            <person name="Mereny Z."/>
            <person name="Hegedus B."/>
            <person name="Baldrian P."/>
            <person name="Stursova M."/>
            <person name="Weitz H."/>
            <person name="Taylor A."/>
            <person name="Grigoriev I.V."/>
            <person name="Nagy L.G."/>
            <person name="Martin F."/>
            <person name="Kauserud H."/>
        </authorList>
    </citation>
    <scope>NUCLEOTIDE SEQUENCE</scope>
    <source>
        <strain evidence="2">CBHHK182m</strain>
    </source>
</reference>
<keyword evidence="1" id="KW-0812">Transmembrane</keyword>
<evidence type="ECO:0000313" key="2">
    <source>
        <dbReference type="EMBL" id="KAJ7768871.1"/>
    </source>
</evidence>
<evidence type="ECO:0000256" key="1">
    <source>
        <dbReference type="SAM" id="Phobius"/>
    </source>
</evidence>
<keyword evidence="1" id="KW-1133">Transmembrane helix</keyword>
<dbReference type="EMBL" id="JARKIB010000019">
    <property type="protein sequence ID" value="KAJ7768871.1"/>
    <property type="molecule type" value="Genomic_DNA"/>
</dbReference>
<feature type="transmembrane region" description="Helical" evidence="1">
    <location>
        <begin position="70"/>
        <end position="92"/>
    </location>
</feature>